<dbReference type="PANTHER" id="PTHR34846:SF11">
    <property type="entry name" value="4-CARBOXYMUCONOLACTONE DECARBOXYLASE FAMILY PROTEIN (AFU_ORTHOLOGUE AFUA_6G11590)"/>
    <property type="match status" value="1"/>
</dbReference>
<accession>A0A9Q9EK70</accession>
<dbReference type="SUPFAM" id="SSF69118">
    <property type="entry name" value="AhpD-like"/>
    <property type="match status" value="1"/>
</dbReference>
<organism evidence="1 2">
    <name type="scientific">Septoria linicola</name>
    <dbReference type="NCBI Taxonomy" id="215465"/>
    <lineage>
        <taxon>Eukaryota</taxon>
        <taxon>Fungi</taxon>
        <taxon>Dikarya</taxon>
        <taxon>Ascomycota</taxon>
        <taxon>Pezizomycotina</taxon>
        <taxon>Dothideomycetes</taxon>
        <taxon>Dothideomycetidae</taxon>
        <taxon>Mycosphaerellales</taxon>
        <taxon>Mycosphaerellaceae</taxon>
        <taxon>Septoria</taxon>
    </lineage>
</organism>
<keyword evidence="2" id="KW-1185">Reference proteome</keyword>
<dbReference type="InterPro" id="IPR029032">
    <property type="entry name" value="AhpD-like"/>
</dbReference>
<sequence>MGTRIPPRIAEHEFGKDGENFRYKTDDGAFVGPYALRTAAPEVGKLAMELVYSIGRLPGLPPDAKETAILACGGHFQAAYELYAHQNVAEKAGVLSAAQIESIKIDQKPKDLNENSSIAYDVVKRLCSTPGPLPDTLWHASVTAFGKEGTIALVHYVRFYAYLCIALNAEERLRSSIGPELRT</sequence>
<gene>
    <name evidence="1" type="ORF">Slin15195_G062680</name>
</gene>
<reference evidence="1" key="1">
    <citation type="submission" date="2022-06" db="EMBL/GenBank/DDBJ databases">
        <title>Complete genome sequences of two strains of the flax pathogen Septoria linicola.</title>
        <authorList>
            <person name="Lapalu N."/>
            <person name="Simon A."/>
            <person name="Demenou B."/>
            <person name="Paumier D."/>
            <person name="Guillot M.-P."/>
            <person name="Gout L."/>
            <person name="Valade R."/>
        </authorList>
    </citation>
    <scope>NUCLEOTIDE SEQUENCE</scope>
    <source>
        <strain evidence="1">SE15195</strain>
    </source>
</reference>
<dbReference type="AlphaFoldDB" id="A0A9Q9EK70"/>
<protein>
    <recommendedName>
        <fullName evidence="3">Carboxymuconolactone decarboxylase-like domain-containing protein</fullName>
    </recommendedName>
</protein>
<dbReference type="PANTHER" id="PTHR34846">
    <property type="entry name" value="4-CARBOXYMUCONOLACTONE DECARBOXYLASE FAMILY PROTEIN (AFU_ORTHOLOGUE AFUA_6G11590)"/>
    <property type="match status" value="1"/>
</dbReference>
<dbReference type="EMBL" id="CP099422">
    <property type="protein sequence ID" value="USW52949.1"/>
    <property type="molecule type" value="Genomic_DNA"/>
</dbReference>
<evidence type="ECO:0000313" key="2">
    <source>
        <dbReference type="Proteomes" id="UP001056384"/>
    </source>
</evidence>
<evidence type="ECO:0000313" key="1">
    <source>
        <dbReference type="EMBL" id="USW52949.1"/>
    </source>
</evidence>
<dbReference type="Gene3D" id="1.20.1290.10">
    <property type="entry name" value="AhpD-like"/>
    <property type="match status" value="1"/>
</dbReference>
<dbReference type="Proteomes" id="UP001056384">
    <property type="component" value="Chromosome 5"/>
</dbReference>
<evidence type="ECO:0008006" key="3">
    <source>
        <dbReference type="Google" id="ProtNLM"/>
    </source>
</evidence>
<name>A0A9Q9EK70_9PEZI</name>
<proteinExistence type="predicted"/>